<name>A0A9N9Q6G3_9HELO</name>
<keyword evidence="4" id="KW-1185">Reference proteome</keyword>
<dbReference type="CDD" id="cd09917">
    <property type="entry name" value="F-box_SF"/>
    <property type="match status" value="1"/>
</dbReference>
<sequence length="261" mass="29907">MAKGESSCDKPTPAEEEQMASQSMEDNLALSTIHTTAQSTSEPTDPYHNEVIISLEELSFKEDEPSSELVKDASSLTVPKAESNSRLSQLPTEVIIKVMGYLNPVSAVCLSLAARKFQNIYYTFSRSPLPIKLESKSEEEVPLYVLVNTWMERMGFTLVVAELFGLEYRGDIKWTMWEETSLFKLLRLVDIKDEALAKEYTKRCTETALDDLDDPVFSILWGEFDFEYFIWQIGVGSPVPGRDQLWASIYEYYERRKEIFE</sequence>
<evidence type="ECO:0000313" key="4">
    <source>
        <dbReference type="Proteomes" id="UP000701801"/>
    </source>
</evidence>
<dbReference type="InterPro" id="IPR036047">
    <property type="entry name" value="F-box-like_dom_sf"/>
</dbReference>
<protein>
    <recommendedName>
        <fullName evidence="2">F-box domain-containing protein</fullName>
    </recommendedName>
</protein>
<dbReference type="PROSITE" id="PS50181">
    <property type="entry name" value="FBOX"/>
    <property type="match status" value="1"/>
</dbReference>
<organism evidence="3 4">
    <name type="scientific">Hymenoscyphus albidus</name>
    <dbReference type="NCBI Taxonomy" id="595503"/>
    <lineage>
        <taxon>Eukaryota</taxon>
        <taxon>Fungi</taxon>
        <taxon>Dikarya</taxon>
        <taxon>Ascomycota</taxon>
        <taxon>Pezizomycotina</taxon>
        <taxon>Leotiomycetes</taxon>
        <taxon>Helotiales</taxon>
        <taxon>Helotiaceae</taxon>
        <taxon>Hymenoscyphus</taxon>
    </lineage>
</organism>
<comment type="caution">
    <text evidence="3">The sequence shown here is derived from an EMBL/GenBank/DDBJ whole genome shotgun (WGS) entry which is preliminary data.</text>
</comment>
<gene>
    <name evidence="3" type="ORF">HYALB_00011868</name>
</gene>
<feature type="compositionally biased region" description="Polar residues" evidence="1">
    <location>
        <begin position="19"/>
        <end position="43"/>
    </location>
</feature>
<accession>A0A9N9Q6G3</accession>
<feature type="region of interest" description="Disordered" evidence="1">
    <location>
        <begin position="1"/>
        <end position="47"/>
    </location>
</feature>
<dbReference type="InterPro" id="IPR001810">
    <property type="entry name" value="F-box_dom"/>
</dbReference>
<dbReference type="Proteomes" id="UP000701801">
    <property type="component" value="Unassembled WGS sequence"/>
</dbReference>
<evidence type="ECO:0000259" key="2">
    <source>
        <dbReference type="PROSITE" id="PS50181"/>
    </source>
</evidence>
<dbReference type="AlphaFoldDB" id="A0A9N9Q6G3"/>
<dbReference type="EMBL" id="CAJVRM010000196">
    <property type="protein sequence ID" value="CAG8976919.1"/>
    <property type="molecule type" value="Genomic_DNA"/>
</dbReference>
<proteinExistence type="predicted"/>
<evidence type="ECO:0000313" key="3">
    <source>
        <dbReference type="EMBL" id="CAG8976919.1"/>
    </source>
</evidence>
<reference evidence="3" key="1">
    <citation type="submission" date="2021-07" db="EMBL/GenBank/DDBJ databases">
        <authorList>
            <person name="Durling M."/>
        </authorList>
    </citation>
    <scope>NUCLEOTIDE SEQUENCE</scope>
</reference>
<evidence type="ECO:0000256" key="1">
    <source>
        <dbReference type="SAM" id="MobiDB-lite"/>
    </source>
</evidence>
<dbReference type="SUPFAM" id="SSF81383">
    <property type="entry name" value="F-box domain"/>
    <property type="match status" value="1"/>
</dbReference>
<dbReference type="OrthoDB" id="10361906at2759"/>
<feature type="domain" description="F-box" evidence="2">
    <location>
        <begin position="84"/>
        <end position="120"/>
    </location>
</feature>